<proteinExistence type="inferred from homology"/>
<dbReference type="InterPro" id="IPR032281">
    <property type="entry name" value="Ribosomal_uS2_C"/>
</dbReference>
<dbReference type="InterPro" id="IPR001865">
    <property type="entry name" value="Ribosomal_uS2"/>
</dbReference>
<dbReference type="Gene3D" id="3.40.50.10490">
    <property type="entry name" value="Glucose-6-phosphate isomerase like protein, domain 1"/>
    <property type="match status" value="2"/>
</dbReference>
<evidence type="ECO:0000256" key="5">
    <source>
        <dbReference type="RuleBase" id="RU003631"/>
    </source>
</evidence>
<accession>A0AAW1VD42</accession>
<keyword evidence="9" id="KW-1185">Reference proteome</keyword>
<dbReference type="InterPro" id="IPR023591">
    <property type="entry name" value="Ribosomal_uS2_flav_dom_sf"/>
</dbReference>
<dbReference type="Pfam" id="PF16122">
    <property type="entry name" value="40S_SA_C"/>
    <property type="match status" value="1"/>
</dbReference>
<evidence type="ECO:0000313" key="9">
    <source>
        <dbReference type="Proteomes" id="UP001431783"/>
    </source>
</evidence>
<reference evidence="8 9" key="1">
    <citation type="submission" date="2023-03" db="EMBL/GenBank/DDBJ databases">
        <title>Genome insight into feeding habits of ladybird beetles.</title>
        <authorList>
            <person name="Li H.-S."/>
            <person name="Huang Y.-H."/>
            <person name="Pang H."/>
        </authorList>
    </citation>
    <scope>NUCLEOTIDE SEQUENCE [LARGE SCALE GENOMIC DNA]</scope>
    <source>
        <strain evidence="8">SYSU_2023b</strain>
        <tissue evidence="8">Whole body</tissue>
    </source>
</reference>
<name>A0AAW1VD42_9CUCU</name>
<keyword evidence="3 5" id="KW-0687">Ribonucleoprotein</keyword>
<feature type="domain" description="Small ribosomal subunit protein uS2 C-terminal" evidence="7">
    <location>
        <begin position="161"/>
        <end position="244"/>
    </location>
</feature>
<dbReference type="PROSITE" id="PS00962">
    <property type="entry name" value="RIBOSOMAL_S2_1"/>
    <property type="match status" value="1"/>
</dbReference>
<dbReference type="SUPFAM" id="SSF52313">
    <property type="entry name" value="Ribosomal protein S2"/>
    <property type="match status" value="1"/>
</dbReference>
<dbReference type="PRINTS" id="PR00395">
    <property type="entry name" value="RIBOSOMALS2"/>
</dbReference>
<dbReference type="InterPro" id="IPR005707">
    <property type="entry name" value="Ribosomal_uS2_euk/arc"/>
</dbReference>
<feature type="region of interest" description="Disordered" evidence="6">
    <location>
        <begin position="169"/>
        <end position="212"/>
    </location>
</feature>
<dbReference type="CDD" id="cd01425">
    <property type="entry name" value="RPS2"/>
    <property type="match status" value="1"/>
</dbReference>
<organism evidence="8 9">
    <name type="scientific">Henosepilachna vigintioctopunctata</name>
    <dbReference type="NCBI Taxonomy" id="420089"/>
    <lineage>
        <taxon>Eukaryota</taxon>
        <taxon>Metazoa</taxon>
        <taxon>Ecdysozoa</taxon>
        <taxon>Arthropoda</taxon>
        <taxon>Hexapoda</taxon>
        <taxon>Insecta</taxon>
        <taxon>Pterygota</taxon>
        <taxon>Neoptera</taxon>
        <taxon>Endopterygota</taxon>
        <taxon>Coleoptera</taxon>
        <taxon>Polyphaga</taxon>
        <taxon>Cucujiformia</taxon>
        <taxon>Coccinelloidea</taxon>
        <taxon>Coccinellidae</taxon>
        <taxon>Epilachninae</taxon>
        <taxon>Epilachnini</taxon>
        <taxon>Henosepilachna</taxon>
    </lineage>
</organism>
<dbReference type="PANTHER" id="PTHR11489">
    <property type="entry name" value="40S RIBOSOMAL PROTEIN SA"/>
    <property type="match status" value="1"/>
</dbReference>
<keyword evidence="2 5" id="KW-0689">Ribosomal protein</keyword>
<dbReference type="Proteomes" id="UP001431783">
    <property type="component" value="Unassembled WGS sequence"/>
</dbReference>
<comment type="caution">
    <text evidence="8">The sequence shown here is derived from an EMBL/GenBank/DDBJ whole genome shotgun (WGS) entry which is preliminary data.</text>
</comment>
<comment type="similarity">
    <text evidence="1 5">Belongs to the universal ribosomal protein uS2 family.</text>
</comment>
<evidence type="ECO:0000256" key="6">
    <source>
        <dbReference type="SAM" id="MobiDB-lite"/>
    </source>
</evidence>
<dbReference type="EMBL" id="JARQZJ010000124">
    <property type="protein sequence ID" value="KAK9889970.1"/>
    <property type="molecule type" value="Genomic_DNA"/>
</dbReference>
<dbReference type="GO" id="GO:0003735">
    <property type="term" value="F:structural constituent of ribosome"/>
    <property type="evidence" value="ECO:0007669"/>
    <property type="project" value="InterPro"/>
</dbReference>
<protein>
    <recommendedName>
        <fullName evidence="4">40S ribosomal protein SA</fullName>
    </recommendedName>
</protein>
<dbReference type="Pfam" id="PF00318">
    <property type="entry name" value="Ribosomal_S2"/>
    <property type="match status" value="1"/>
</dbReference>
<evidence type="ECO:0000313" key="8">
    <source>
        <dbReference type="EMBL" id="KAK9889970.1"/>
    </source>
</evidence>
<dbReference type="InterPro" id="IPR018130">
    <property type="entry name" value="Ribosomal_uS2_CS"/>
</dbReference>
<gene>
    <name evidence="8" type="ORF">WA026_008781</name>
</gene>
<evidence type="ECO:0000256" key="4">
    <source>
        <dbReference type="ARBA" id="ARBA00035401"/>
    </source>
</evidence>
<dbReference type="GO" id="GO:0015935">
    <property type="term" value="C:small ribosomal subunit"/>
    <property type="evidence" value="ECO:0007669"/>
    <property type="project" value="InterPro"/>
</dbReference>
<dbReference type="GO" id="GO:0006412">
    <property type="term" value="P:translation"/>
    <property type="evidence" value="ECO:0007669"/>
    <property type="project" value="InterPro"/>
</dbReference>
<sequence length="259" mass="28946">MSGGLDVLSLREDDFTMMLAANTHLGTTNVDYQMEQYIHKRRADGVHIINFRKTWAKILLAARAIEHPSEIQAACREPRLLIVTDPALDQQPITEASYVNIPVIAICNTDSPLRFVDITIPANNKASYSIGLIWWLLPREALRLRGTIQLEVKWKVVVDLFFREPQKAEKEEQTANGALSPPPKVETQPLGAPDLWPTNDPQTWEETPTEAAPPAVAVAAPASFVPAGDDWASQVQDEWNANSTHEFCSAIKLGWCFFF</sequence>
<evidence type="ECO:0000256" key="1">
    <source>
        <dbReference type="ARBA" id="ARBA00006242"/>
    </source>
</evidence>
<evidence type="ECO:0000256" key="3">
    <source>
        <dbReference type="ARBA" id="ARBA00023274"/>
    </source>
</evidence>
<evidence type="ECO:0000259" key="7">
    <source>
        <dbReference type="Pfam" id="PF16122"/>
    </source>
</evidence>
<dbReference type="PROSITE" id="PS00963">
    <property type="entry name" value="RIBOSOMAL_S2_2"/>
    <property type="match status" value="1"/>
</dbReference>
<evidence type="ECO:0000256" key="2">
    <source>
        <dbReference type="ARBA" id="ARBA00022980"/>
    </source>
</evidence>
<dbReference type="AlphaFoldDB" id="A0AAW1VD42"/>